<proteinExistence type="predicted"/>
<evidence type="ECO:0000313" key="2">
    <source>
        <dbReference type="WBParaSite" id="maker-unitig_38384-snap-gene-0.1-mRNA-1"/>
    </source>
</evidence>
<sequence length="146" mass="15408">MDDRPAATQPSAAGAVASGCELVTPPSQTEPGCLCFVSLLLSWPLWQPSLAAEARGASLPLRARHRPTRFIGGRKDNVAFYVKSLQSDGSCQFTLMSPTAKYLVELDESRAGTLPSAAAAITQSATEKLLARGFLSSRRLSAAPTS</sequence>
<organism evidence="1 2">
    <name type="scientific">Macrostomum lignano</name>
    <dbReference type="NCBI Taxonomy" id="282301"/>
    <lineage>
        <taxon>Eukaryota</taxon>
        <taxon>Metazoa</taxon>
        <taxon>Spiralia</taxon>
        <taxon>Lophotrochozoa</taxon>
        <taxon>Platyhelminthes</taxon>
        <taxon>Rhabditophora</taxon>
        <taxon>Macrostomorpha</taxon>
        <taxon>Macrostomida</taxon>
        <taxon>Macrostomidae</taxon>
        <taxon>Macrostomum</taxon>
    </lineage>
</organism>
<dbReference type="AlphaFoldDB" id="A0A1I8FLX2"/>
<accession>A0A1I8FLX2</accession>
<reference evidence="2" key="1">
    <citation type="submission" date="2016-11" db="UniProtKB">
        <authorList>
            <consortium name="WormBaseParasite"/>
        </authorList>
    </citation>
    <scope>IDENTIFICATION</scope>
</reference>
<dbReference type="PROSITE" id="PS51257">
    <property type="entry name" value="PROKAR_LIPOPROTEIN"/>
    <property type="match status" value="1"/>
</dbReference>
<keyword evidence="1" id="KW-1185">Reference proteome</keyword>
<dbReference type="Proteomes" id="UP000095280">
    <property type="component" value="Unplaced"/>
</dbReference>
<evidence type="ECO:0000313" key="1">
    <source>
        <dbReference type="Proteomes" id="UP000095280"/>
    </source>
</evidence>
<dbReference type="WBParaSite" id="maker-unitig_38384-snap-gene-0.1-mRNA-1">
    <property type="protein sequence ID" value="maker-unitig_38384-snap-gene-0.1-mRNA-1"/>
    <property type="gene ID" value="maker-unitig_38384-snap-gene-0.1"/>
</dbReference>
<name>A0A1I8FLX2_9PLAT</name>
<protein>
    <submittedName>
        <fullName evidence="2">Curli production assembly/transport component CsgE</fullName>
    </submittedName>
</protein>